<gene>
    <name evidence="2" type="ORF">JIN84_12225</name>
</gene>
<dbReference type="EMBL" id="JAENIK010000011">
    <property type="protein sequence ID" value="MBK1816384.1"/>
    <property type="molecule type" value="Genomic_DNA"/>
</dbReference>
<keyword evidence="3" id="KW-1185">Reference proteome</keyword>
<dbReference type="Proteomes" id="UP000600139">
    <property type="component" value="Unassembled WGS sequence"/>
</dbReference>
<evidence type="ECO:0000313" key="3">
    <source>
        <dbReference type="Proteomes" id="UP000600139"/>
    </source>
</evidence>
<feature type="region of interest" description="Disordered" evidence="1">
    <location>
        <begin position="189"/>
        <end position="213"/>
    </location>
</feature>
<accession>A0A934VCE3</accession>
<name>A0A934VCE3_9BACT</name>
<dbReference type="AlphaFoldDB" id="A0A934VCE3"/>
<feature type="compositionally biased region" description="Low complexity" evidence="1">
    <location>
        <begin position="189"/>
        <end position="206"/>
    </location>
</feature>
<reference evidence="2" key="1">
    <citation type="submission" date="2021-01" db="EMBL/GenBank/DDBJ databases">
        <title>Modified the classification status of verrucomicrobia.</title>
        <authorList>
            <person name="Feng X."/>
        </authorList>
    </citation>
    <scope>NUCLEOTIDE SEQUENCE</scope>
    <source>
        <strain evidence="2">JCM 18052</strain>
    </source>
</reference>
<evidence type="ECO:0000256" key="1">
    <source>
        <dbReference type="SAM" id="MobiDB-lite"/>
    </source>
</evidence>
<dbReference type="RefSeq" id="WP_200351322.1">
    <property type="nucleotide sequence ID" value="NZ_BAABHZ010000006.1"/>
</dbReference>
<evidence type="ECO:0000313" key="2">
    <source>
        <dbReference type="EMBL" id="MBK1816384.1"/>
    </source>
</evidence>
<proteinExistence type="predicted"/>
<comment type="caution">
    <text evidence="2">The sequence shown here is derived from an EMBL/GenBank/DDBJ whole genome shotgun (WGS) entry which is preliminary data.</text>
</comment>
<organism evidence="2 3">
    <name type="scientific">Luteolibacter yonseiensis</name>
    <dbReference type="NCBI Taxonomy" id="1144680"/>
    <lineage>
        <taxon>Bacteria</taxon>
        <taxon>Pseudomonadati</taxon>
        <taxon>Verrucomicrobiota</taxon>
        <taxon>Verrucomicrobiia</taxon>
        <taxon>Verrucomicrobiales</taxon>
        <taxon>Verrucomicrobiaceae</taxon>
        <taxon>Luteolibacter</taxon>
    </lineage>
</organism>
<sequence length="461" mass="51698">MNKVIIIGHSQTTATDVEECLEKSGMNPPRPSRRERLLPKEITRSLCSAYQIPPAGNLTDEADFQQIPADPLWNDLPLDLTLGNVGQGLWGWADTQAIFCLEYWSSFDSKTVFALIYDEPHHSLSESMLYEAAEPDETRLRFLLDNWTAYNGALLRFFLRNPDRCLLANARQILAAPDFFLSELEKLGSSISPSPSSPNIPASSRSMPPMPKTPALQDALAVHTVDPDAAMTSLRAEAAESFILDHVLSDKTACLQMYDELQANAHFPLPAFKPTADRGAAAWLALIAQRRATCATITQLHNERFLLITQLHQLQEEFEKFYLKDKRWQKPVSISRDGRCSEAADRVKQQLSYKVGKTVVEKSRTPGGCLSMPFALAKVISAHRRQLRKSPGKKLQPIQTSADAAEADRIKNQLSYRVGNVLVKHGAKPLSWLKLPFLIHREYRDFHASRNKVSKPTSRPS</sequence>
<evidence type="ECO:0008006" key="4">
    <source>
        <dbReference type="Google" id="ProtNLM"/>
    </source>
</evidence>
<protein>
    <recommendedName>
        <fullName evidence="4">Sulfotransferase family protein</fullName>
    </recommendedName>
</protein>